<dbReference type="InterPro" id="IPR036265">
    <property type="entry name" value="HIT-like_sf"/>
</dbReference>
<name>A0ABN8RJT0_9CNID</name>
<evidence type="ECO:0000256" key="6">
    <source>
        <dbReference type="ARBA" id="ARBA00042361"/>
    </source>
</evidence>
<dbReference type="SUPFAM" id="SSF54197">
    <property type="entry name" value="HIT-like"/>
    <property type="match status" value="1"/>
</dbReference>
<comment type="catalytic activity">
    <reaction evidence="3">
        <text>adenosine 5'-phosphoramidate + H2O = NH4(+) + AMP</text>
        <dbReference type="Rhea" id="RHEA:67916"/>
        <dbReference type="ChEBI" id="CHEBI:15377"/>
        <dbReference type="ChEBI" id="CHEBI:28938"/>
        <dbReference type="ChEBI" id="CHEBI:57890"/>
        <dbReference type="ChEBI" id="CHEBI:456215"/>
    </reaction>
</comment>
<evidence type="ECO:0000313" key="10">
    <source>
        <dbReference type="EMBL" id="CAH3179650.1"/>
    </source>
</evidence>
<dbReference type="InterPro" id="IPR011146">
    <property type="entry name" value="HIT-like"/>
</dbReference>
<accession>A0ABN8RJT0</accession>
<dbReference type="PANTHER" id="PTHR12486">
    <property type="entry name" value="APRATAXIN-RELATED"/>
    <property type="match status" value="1"/>
</dbReference>
<dbReference type="PANTHER" id="PTHR12486:SF5">
    <property type="entry name" value="ADENOSINE 5'-MONOPHOSPHORAMIDASE HINT3"/>
    <property type="match status" value="1"/>
</dbReference>
<dbReference type="PRINTS" id="PR00332">
    <property type="entry name" value="HISTRIAD"/>
</dbReference>
<gene>
    <name evidence="10" type="ORF">PLOB_00022312</name>
</gene>
<feature type="short sequence motif" description="Histidine triad motif" evidence="7">
    <location>
        <begin position="165"/>
        <end position="169"/>
    </location>
</feature>
<evidence type="ECO:0000256" key="7">
    <source>
        <dbReference type="PROSITE-ProRule" id="PRU00464"/>
    </source>
</evidence>
<feature type="non-terminal residue" evidence="10">
    <location>
        <position position="1"/>
    </location>
</feature>
<evidence type="ECO:0000256" key="4">
    <source>
        <dbReference type="ARBA" id="ARBA00025764"/>
    </source>
</evidence>
<evidence type="ECO:0000256" key="8">
    <source>
        <dbReference type="SAM" id="MobiDB-lite"/>
    </source>
</evidence>
<feature type="region of interest" description="Disordered" evidence="8">
    <location>
        <begin position="1"/>
        <end position="26"/>
    </location>
</feature>
<evidence type="ECO:0000313" key="11">
    <source>
        <dbReference type="Proteomes" id="UP001159405"/>
    </source>
</evidence>
<reference evidence="10 11" key="1">
    <citation type="submission" date="2022-05" db="EMBL/GenBank/DDBJ databases">
        <authorList>
            <consortium name="Genoscope - CEA"/>
            <person name="William W."/>
        </authorList>
    </citation>
    <scope>NUCLEOTIDE SEQUENCE [LARGE SCALE GENOMIC DNA]</scope>
</reference>
<evidence type="ECO:0000256" key="3">
    <source>
        <dbReference type="ARBA" id="ARBA00024472"/>
    </source>
</evidence>
<evidence type="ECO:0000256" key="1">
    <source>
        <dbReference type="ARBA" id="ARBA00022741"/>
    </source>
</evidence>
<dbReference type="InterPro" id="IPR001310">
    <property type="entry name" value="Histidine_triad_HIT"/>
</dbReference>
<keyword evidence="1" id="KW-0547">Nucleotide-binding</keyword>
<comment type="caution">
    <text evidence="10">The sequence shown here is derived from an EMBL/GenBank/DDBJ whole genome shotgun (WGS) entry which is preliminary data.</text>
</comment>
<organism evidence="10 11">
    <name type="scientific">Porites lobata</name>
    <dbReference type="NCBI Taxonomy" id="104759"/>
    <lineage>
        <taxon>Eukaryota</taxon>
        <taxon>Metazoa</taxon>
        <taxon>Cnidaria</taxon>
        <taxon>Anthozoa</taxon>
        <taxon>Hexacorallia</taxon>
        <taxon>Scleractinia</taxon>
        <taxon>Fungiina</taxon>
        <taxon>Poritidae</taxon>
        <taxon>Porites</taxon>
    </lineage>
</organism>
<dbReference type="PROSITE" id="PS51084">
    <property type="entry name" value="HIT_2"/>
    <property type="match status" value="1"/>
</dbReference>
<proteinExistence type="inferred from homology"/>
<dbReference type="EMBL" id="CALNXK010000260">
    <property type="protein sequence ID" value="CAH3179650.1"/>
    <property type="molecule type" value="Genomic_DNA"/>
</dbReference>
<keyword evidence="11" id="KW-1185">Reference proteome</keyword>
<evidence type="ECO:0000259" key="9">
    <source>
        <dbReference type="PROSITE" id="PS51084"/>
    </source>
</evidence>
<protein>
    <recommendedName>
        <fullName evidence="5">Adenosine 5'-monophosphoramidase HINT3</fullName>
    </recommendedName>
    <alternativeName>
        <fullName evidence="6">Histidine triad nucleotide-binding protein 3</fullName>
    </alternativeName>
</protein>
<feature type="compositionally biased region" description="Basic and acidic residues" evidence="8">
    <location>
        <begin position="1"/>
        <end position="10"/>
    </location>
</feature>
<dbReference type="Pfam" id="PF11969">
    <property type="entry name" value="DcpS_C"/>
    <property type="match status" value="1"/>
</dbReference>
<feature type="domain" description="HIT" evidence="9">
    <location>
        <begin position="74"/>
        <end position="182"/>
    </location>
</feature>
<evidence type="ECO:0000256" key="5">
    <source>
        <dbReference type="ARBA" id="ARBA00039802"/>
    </source>
</evidence>
<dbReference type="Gene3D" id="3.30.428.10">
    <property type="entry name" value="HIT-like"/>
    <property type="match status" value="1"/>
</dbReference>
<evidence type="ECO:0000256" key="2">
    <source>
        <dbReference type="ARBA" id="ARBA00022801"/>
    </source>
</evidence>
<comment type="similarity">
    <text evidence="4">Belongs to the HINT family.</text>
</comment>
<dbReference type="Proteomes" id="UP001159405">
    <property type="component" value="Unassembled WGS sequence"/>
</dbReference>
<keyword evidence="2" id="KW-0378">Hydrolase</keyword>
<sequence length="210" mass="24080">HSFLHEKDPGEGPGEANNDENSTNSDKFFVTKKLPKRYNADASTHVFRTLTHSLTVVSNMAAEGEGLGRKPDCIFCKIAAKEDETQLIYEDEEIAVFPDRKPAAKHHYLVVPKEHYGNPKSLRSETYKLVERLFEVGKKVLQDNQADLNDALCGYHWPPFNSIQHLHLHVISPRSQMGFFARQMHKPNSFWFVTHEWLLEHLKTKPSNSS</sequence>